<sequence length="72" mass="7909">MYIELLKKALAAETETVRLYTAIMAVAPRSHLEKFLELNADETDHQAIIADLLLEVAAGESADQEELVPGVE</sequence>
<evidence type="ECO:0000313" key="2">
    <source>
        <dbReference type="EMBL" id="OUP51141.1"/>
    </source>
</evidence>
<dbReference type="AlphaFoldDB" id="A0A1Y4L8M4"/>
<protein>
    <recommendedName>
        <fullName evidence="1">Rubrerythrin diiron-binding domain-containing protein</fullName>
    </recommendedName>
</protein>
<dbReference type="GO" id="GO:0046872">
    <property type="term" value="F:metal ion binding"/>
    <property type="evidence" value="ECO:0007669"/>
    <property type="project" value="InterPro"/>
</dbReference>
<reference evidence="3" key="1">
    <citation type="submission" date="2017-04" db="EMBL/GenBank/DDBJ databases">
        <title>Function of individual gut microbiota members based on whole genome sequencing of pure cultures obtained from chicken caecum.</title>
        <authorList>
            <person name="Medvecky M."/>
            <person name="Cejkova D."/>
            <person name="Polansky O."/>
            <person name="Karasova D."/>
            <person name="Kubasova T."/>
            <person name="Cizek A."/>
            <person name="Rychlik I."/>
        </authorList>
    </citation>
    <scope>NUCLEOTIDE SEQUENCE [LARGE SCALE GENOMIC DNA]</scope>
    <source>
        <strain evidence="3">An180</strain>
    </source>
</reference>
<evidence type="ECO:0000259" key="1">
    <source>
        <dbReference type="Pfam" id="PF02915"/>
    </source>
</evidence>
<evidence type="ECO:0000313" key="3">
    <source>
        <dbReference type="Proteomes" id="UP000195897"/>
    </source>
</evidence>
<dbReference type="EMBL" id="NFKK01000024">
    <property type="protein sequence ID" value="OUP51141.1"/>
    <property type="molecule type" value="Genomic_DNA"/>
</dbReference>
<proteinExistence type="predicted"/>
<comment type="caution">
    <text evidence="2">The sequence shown here is derived from an EMBL/GenBank/DDBJ whole genome shotgun (WGS) entry which is preliminary data.</text>
</comment>
<dbReference type="GO" id="GO:0016491">
    <property type="term" value="F:oxidoreductase activity"/>
    <property type="evidence" value="ECO:0007669"/>
    <property type="project" value="InterPro"/>
</dbReference>
<dbReference type="Proteomes" id="UP000195897">
    <property type="component" value="Unassembled WGS sequence"/>
</dbReference>
<dbReference type="InterPro" id="IPR003251">
    <property type="entry name" value="Rr_diiron-bd_dom"/>
</dbReference>
<dbReference type="Pfam" id="PF02915">
    <property type="entry name" value="Rubrerythrin"/>
    <property type="match status" value="1"/>
</dbReference>
<dbReference type="SUPFAM" id="SSF47240">
    <property type="entry name" value="Ferritin-like"/>
    <property type="match status" value="1"/>
</dbReference>
<name>A0A1Y4L8M4_9FIRM</name>
<dbReference type="InterPro" id="IPR009078">
    <property type="entry name" value="Ferritin-like_SF"/>
</dbReference>
<gene>
    <name evidence="2" type="ORF">B5F17_13380</name>
</gene>
<organism evidence="2 3">
    <name type="scientific">Butyricicoccus pullicaecorum</name>
    <dbReference type="NCBI Taxonomy" id="501571"/>
    <lineage>
        <taxon>Bacteria</taxon>
        <taxon>Bacillati</taxon>
        <taxon>Bacillota</taxon>
        <taxon>Clostridia</taxon>
        <taxon>Eubacteriales</taxon>
        <taxon>Butyricicoccaceae</taxon>
        <taxon>Butyricicoccus</taxon>
    </lineage>
</organism>
<feature type="domain" description="Rubrerythrin diiron-binding" evidence="1">
    <location>
        <begin position="4"/>
        <end position="61"/>
    </location>
</feature>
<accession>A0A1Y4L8M4</accession>